<evidence type="ECO:0000313" key="2">
    <source>
        <dbReference type="Proteomes" id="UP001151760"/>
    </source>
</evidence>
<proteinExistence type="predicted"/>
<dbReference type="Proteomes" id="UP001151760">
    <property type="component" value="Unassembled WGS sequence"/>
</dbReference>
<evidence type="ECO:0000313" key="1">
    <source>
        <dbReference type="EMBL" id="GJS77396.1"/>
    </source>
</evidence>
<organism evidence="1 2">
    <name type="scientific">Tanacetum coccineum</name>
    <dbReference type="NCBI Taxonomy" id="301880"/>
    <lineage>
        <taxon>Eukaryota</taxon>
        <taxon>Viridiplantae</taxon>
        <taxon>Streptophyta</taxon>
        <taxon>Embryophyta</taxon>
        <taxon>Tracheophyta</taxon>
        <taxon>Spermatophyta</taxon>
        <taxon>Magnoliopsida</taxon>
        <taxon>eudicotyledons</taxon>
        <taxon>Gunneridae</taxon>
        <taxon>Pentapetalae</taxon>
        <taxon>asterids</taxon>
        <taxon>campanulids</taxon>
        <taxon>Asterales</taxon>
        <taxon>Asteraceae</taxon>
        <taxon>Asteroideae</taxon>
        <taxon>Anthemideae</taxon>
        <taxon>Anthemidinae</taxon>
        <taxon>Tanacetum</taxon>
    </lineage>
</organism>
<dbReference type="EMBL" id="BQNB010010444">
    <property type="protein sequence ID" value="GJS77396.1"/>
    <property type="molecule type" value="Genomic_DNA"/>
</dbReference>
<reference evidence="1" key="1">
    <citation type="journal article" date="2022" name="Int. J. Mol. Sci.">
        <title>Draft Genome of Tanacetum Coccineum: Genomic Comparison of Closely Related Tanacetum-Family Plants.</title>
        <authorList>
            <person name="Yamashiro T."/>
            <person name="Shiraishi A."/>
            <person name="Nakayama K."/>
            <person name="Satake H."/>
        </authorList>
    </citation>
    <scope>NUCLEOTIDE SEQUENCE</scope>
</reference>
<reference evidence="1" key="2">
    <citation type="submission" date="2022-01" db="EMBL/GenBank/DDBJ databases">
        <authorList>
            <person name="Yamashiro T."/>
            <person name="Shiraishi A."/>
            <person name="Satake H."/>
            <person name="Nakayama K."/>
        </authorList>
    </citation>
    <scope>NUCLEOTIDE SEQUENCE</scope>
</reference>
<keyword evidence="2" id="KW-1185">Reference proteome</keyword>
<dbReference type="InterPro" id="IPR052343">
    <property type="entry name" value="Retrotransposon-Effector_Assoc"/>
</dbReference>
<accession>A0ABQ4YIY0</accession>
<sequence>MFRSITDYGPTPFRFYNSWIEIDGFKELVEDSWRDAPVDNCNGMRTFMFKLKFLKNKIKEWNSRFLKNSKADLTHLQEELKQIDAEIDCGKGNDSIVAQRLDVMNSINNIVKIYDSQALQKAKIKWAIEGDENSRFFHGIINKRRKQRSIRGVMKDGVWLDKPEDVKYEFLSYFRDRFTHSDGIRVPIDMEFPNSISSSQQVELESDVTTAEIKRAVWDCGVDKSPGPDDFTFCFYRRFWDMLEKDVVLAVKQFFTDGVFPSGCNSSFIALIPKISNANMVKDFRPISLIGSLYKIITKILANRLVPVLGDLVIPPSMFWDTIHPLD</sequence>
<dbReference type="PANTHER" id="PTHR46890:SF48">
    <property type="entry name" value="RNA-DIRECTED DNA POLYMERASE"/>
    <property type="match status" value="1"/>
</dbReference>
<name>A0ABQ4YIY0_9ASTR</name>
<comment type="caution">
    <text evidence="1">The sequence shown here is derived from an EMBL/GenBank/DDBJ whole genome shotgun (WGS) entry which is preliminary data.</text>
</comment>
<protein>
    <recommendedName>
        <fullName evidence="3">RNA-directed DNA polymerase, eukaryota</fullName>
    </recommendedName>
</protein>
<evidence type="ECO:0008006" key="3">
    <source>
        <dbReference type="Google" id="ProtNLM"/>
    </source>
</evidence>
<gene>
    <name evidence="1" type="ORF">Tco_0727277</name>
</gene>
<dbReference type="PANTHER" id="PTHR46890">
    <property type="entry name" value="NON-LTR RETROLELEMENT REVERSE TRANSCRIPTASE-LIKE PROTEIN-RELATED"/>
    <property type="match status" value="1"/>
</dbReference>